<evidence type="ECO:0000313" key="1">
    <source>
        <dbReference type="EMBL" id="EFV04497.1"/>
    </source>
</evidence>
<keyword evidence="2" id="KW-1185">Reference proteome</keyword>
<accession>E6MPE8</accession>
<comment type="caution">
    <text evidence="1">The sequence shown here is derived from an EMBL/GenBank/DDBJ whole genome shotgun (WGS) entry which is preliminary data.</text>
</comment>
<dbReference type="AlphaFoldDB" id="E6MPE8"/>
<name>E6MPE8_9BACT</name>
<proteinExistence type="predicted"/>
<evidence type="ECO:0000313" key="2">
    <source>
        <dbReference type="Proteomes" id="UP000003874"/>
    </source>
</evidence>
<organism evidence="1 2">
    <name type="scientific">Segatella salivae DSM 15606</name>
    <dbReference type="NCBI Taxonomy" id="888832"/>
    <lineage>
        <taxon>Bacteria</taxon>
        <taxon>Pseudomonadati</taxon>
        <taxon>Bacteroidota</taxon>
        <taxon>Bacteroidia</taxon>
        <taxon>Bacteroidales</taxon>
        <taxon>Prevotellaceae</taxon>
        <taxon>Segatella</taxon>
    </lineage>
</organism>
<protein>
    <submittedName>
        <fullName evidence="1">Uncharacterized protein</fullName>
    </submittedName>
</protein>
<dbReference type="Proteomes" id="UP000003874">
    <property type="component" value="Unassembled WGS sequence"/>
</dbReference>
<dbReference type="EMBL" id="AEQO01000119">
    <property type="protein sequence ID" value="EFV04497.1"/>
    <property type="molecule type" value="Genomic_DNA"/>
</dbReference>
<sequence>MSCKAFFICLSNLFYLIRKRIERRSQTAFGVRNKGDNRGYPLTTFFSHSQTTLVIR</sequence>
<dbReference type="STRING" id="888832.HMPREF9420_1366"/>
<reference evidence="1 2" key="1">
    <citation type="submission" date="2010-12" db="EMBL/GenBank/DDBJ databases">
        <authorList>
            <person name="Muzny D."/>
            <person name="Qin X."/>
            <person name="Deng J."/>
            <person name="Jiang H."/>
            <person name="Liu Y."/>
            <person name="Qu J."/>
            <person name="Song X.-Z."/>
            <person name="Zhang L."/>
            <person name="Thornton R."/>
            <person name="Coyle M."/>
            <person name="Francisco L."/>
            <person name="Jackson L."/>
            <person name="Javaid M."/>
            <person name="Korchina V."/>
            <person name="Kovar C."/>
            <person name="Mata R."/>
            <person name="Mathew T."/>
            <person name="Ngo R."/>
            <person name="Nguyen L."/>
            <person name="Nguyen N."/>
            <person name="Okwuonu G."/>
            <person name="Ongeri F."/>
            <person name="Pham C."/>
            <person name="Simmons D."/>
            <person name="Wilczek-Boney K."/>
            <person name="Hale W."/>
            <person name="Jakkamsetti A."/>
            <person name="Pham P."/>
            <person name="Ruth R."/>
            <person name="San Lucas F."/>
            <person name="Warren J."/>
            <person name="Zhang J."/>
            <person name="Zhao Z."/>
            <person name="Zhou C."/>
            <person name="Zhu D."/>
            <person name="Lee S."/>
            <person name="Bess C."/>
            <person name="Blankenburg K."/>
            <person name="Forbes L."/>
            <person name="Fu Q."/>
            <person name="Gubbala S."/>
            <person name="Hirani K."/>
            <person name="Jayaseelan J.C."/>
            <person name="Lara F."/>
            <person name="Munidasa M."/>
            <person name="Palculict T."/>
            <person name="Patil S."/>
            <person name="Pu L.-L."/>
            <person name="Saada N."/>
            <person name="Tang L."/>
            <person name="Weissenberger G."/>
            <person name="Zhu Y."/>
            <person name="Hemphill L."/>
            <person name="Shang Y."/>
            <person name="Youmans B."/>
            <person name="Ayvaz T."/>
            <person name="Ross M."/>
            <person name="Santibanez J."/>
            <person name="Aqrawi P."/>
            <person name="Gross S."/>
            <person name="Joshi V."/>
            <person name="Fowler G."/>
            <person name="Nazareth L."/>
            <person name="Reid J."/>
            <person name="Worley K."/>
            <person name="Petrosino J."/>
            <person name="Highlander S."/>
            <person name="Gibbs R."/>
        </authorList>
    </citation>
    <scope>NUCLEOTIDE SEQUENCE [LARGE SCALE GENOMIC DNA]</scope>
    <source>
        <strain evidence="1 2">DSM 15606</strain>
    </source>
</reference>
<gene>
    <name evidence="1" type="ORF">HMPREF9420_1366</name>
</gene>
<dbReference type="HOGENOM" id="CLU_3010544_0_0_10"/>